<protein>
    <recommendedName>
        <fullName evidence="3">SIR2-like domain-containing protein</fullName>
    </recommendedName>
</protein>
<dbReference type="Proteomes" id="UP000757103">
    <property type="component" value="Unassembled WGS sequence"/>
</dbReference>
<accession>A0A921MP61</accession>
<dbReference type="EMBL" id="DYUD01000004">
    <property type="protein sequence ID" value="HJG87945.1"/>
    <property type="molecule type" value="Genomic_DNA"/>
</dbReference>
<evidence type="ECO:0008006" key="3">
    <source>
        <dbReference type="Google" id="ProtNLM"/>
    </source>
</evidence>
<reference evidence="1" key="2">
    <citation type="submission" date="2021-09" db="EMBL/GenBank/DDBJ databases">
        <authorList>
            <person name="Gilroy R."/>
        </authorList>
    </citation>
    <scope>NUCLEOTIDE SEQUENCE</scope>
    <source>
        <strain evidence="1">CHK121-7720</strain>
    </source>
</reference>
<evidence type="ECO:0000313" key="2">
    <source>
        <dbReference type="Proteomes" id="UP000757103"/>
    </source>
</evidence>
<comment type="caution">
    <text evidence="1">The sequence shown here is derived from an EMBL/GenBank/DDBJ whole genome shotgun (WGS) entry which is preliminary data.</text>
</comment>
<evidence type="ECO:0000313" key="1">
    <source>
        <dbReference type="EMBL" id="HJG87945.1"/>
    </source>
</evidence>
<name>A0A921MP61_9BACT</name>
<organism evidence="1 2">
    <name type="scientific">Barnesiella viscericola</name>
    <dbReference type="NCBI Taxonomy" id="397865"/>
    <lineage>
        <taxon>Bacteria</taxon>
        <taxon>Pseudomonadati</taxon>
        <taxon>Bacteroidota</taxon>
        <taxon>Bacteroidia</taxon>
        <taxon>Bacteroidales</taxon>
        <taxon>Barnesiellaceae</taxon>
        <taxon>Barnesiella</taxon>
    </lineage>
</organism>
<reference evidence="1" key="1">
    <citation type="journal article" date="2021" name="PeerJ">
        <title>Extensive microbial diversity within the chicken gut microbiome revealed by metagenomics and culture.</title>
        <authorList>
            <person name="Gilroy R."/>
            <person name="Ravi A."/>
            <person name="Getino M."/>
            <person name="Pursley I."/>
            <person name="Horton D.L."/>
            <person name="Alikhan N.F."/>
            <person name="Baker D."/>
            <person name="Gharbi K."/>
            <person name="Hall N."/>
            <person name="Watson M."/>
            <person name="Adriaenssens E.M."/>
            <person name="Foster-Nyarko E."/>
            <person name="Jarju S."/>
            <person name="Secka A."/>
            <person name="Antonio M."/>
            <person name="Oren A."/>
            <person name="Chaudhuri R.R."/>
            <person name="La Ragione R."/>
            <person name="Hildebrand F."/>
            <person name="Pallen M.J."/>
        </authorList>
    </citation>
    <scope>NUCLEOTIDE SEQUENCE</scope>
    <source>
        <strain evidence="1">CHK121-7720</strain>
    </source>
</reference>
<dbReference type="RefSeq" id="WP_273305065.1">
    <property type="nucleotide sequence ID" value="NZ_DYUD01000004.1"/>
</dbReference>
<proteinExistence type="predicted"/>
<sequence>MISDLSVIKQVLNRNKSNLAFIVGNGINRFAYAQNQDVSWNALLLDVWQQISNRTLSNISDGISLTEFYDIMEFEAGSIDEVRLKVVESLDKWQPVEYHKWLQNKVAEWNVPLLTTNFDRNLDDGLRFNKLENGNIGFTDFYPWNVYFGNTILSYPTEGFAVWHINGMVGYRRSIRLSLSEYMGLSARVRSFLHKEESIDDFNFKNQNNWKGYNTWLHIIFNSSLCIFGLALDENETFLRWLLIERAKYFRRFPERRKKGWYVCKSDEISEGKRFYLDYLGFEMVTLENYEEIYKGLLEV</sequence>
<dbReference type="AlphaFoldDB" id="A0A921MP61"/>
<gene>
    <name evidence="1" type="ORF">K8U91_00515</name>
</gene>